<organism evidence="2 3">
    <name type="scientific">Anaeromyxobacter dehalogenans (strain ATCC BAA-258 / DSM 21875 / 2CP-1)</name>
    <dbReference type="NCBI Taxonomy" id="455488"/>
    <lineage>
        <taxon>Bacteria</taxon>
        <taxon>Pseudomonadati</taxon>
        <taxon>Myxococcota</taxon>
        <taxon>Myxococcia</taxon>
        <taxon>Myxococcales</taxon>
        <taxon>Cystobacterineae</taxon>
        <taxon>Anaeromyxobacteraceae</taxon>
        <taxon>Anaeromyxobacter</taxon>
    </lineage>
</organism>
<feature type="compositionally biased region" description="Basic and acidic residues" evidence="1">
    <location>
        <begin position="245"/>
        <end position="260"/>
    </location>
</feature>
<evidence type="ECO:0000313" key="3">
    <source>
        <dbReference type="Proteomes" id="UP000007089"/>
    </source>
</evidence>
<dbReference type="KEGG" id="acp:A2cp1_0789"/>
<dbReference type="Proteomes" id="UP000007089">
    <property type="component" value="Chromosome"/>
</dbReference>
<feature type="region of interest" description="Disordered" evidence="1">
    <location>
        <begin position="1"/>
        <end position="103"/>
    </location>
</feature>
<feature type="compositionally biased region" description="Basic and acidic residues" evidence="1">
    <location>
        <begin position="56"/>
        <end position="76"/>
    </location>
</feature>
<dbReference type="AlphaFoldDB" id="B8JDP7"/>
<sequence>MRGDRPSSGLRPAGSGRASPRARGSTRSVERRGLLRAGFPACAGIDPAHVPHHHREGGLPRVRGDRPEGASRDLGRQRASPRARGSTRAHHRGGRPRAGFPACAGIDPVEATVAAVTSRLPRVRGDRPRAEPGSFPDHWASPRARGSTRGEPAHRDDAHGFPACAGIDPPRSQGPGRRCRLPRVRGDRPGSHIRKALSDAASPRARGSTPVEQVAEVGGRGFPACAGIDPASTTPGRRRRRLPRVRGDRPVVDGRDRERIPASPRARGSTRPGRVLRAEVGGFPACAGIDPAARGRPSRGGGLPRVRGDRPWRR</sequence>
<reference evidence="2" key="1">
    <citation type="submission" date="2009-01" db="EMBL/GenBank/DDBJ databases">
        <title>Complete sequence of Anaeromyxobacter dehalogenans 2CP-1.</title>
        <authorList>
            <consortium name="US DOE Joint Genome Institute"/>
            <person name="Lucas S."/>
            <person name="Copeland A."/>
            <person name="Lapidus A."/>
            <person name="Glavina del Rio T."/>
            <person name="Dalin E."/>
            <person name="Tice H."/>
            <person name="Bruce D."/>
            <person name="Goodwin L."/>
            <person name="Pitluck S."/>
            <person name="Saunders E."/>
            <person name="Brettin T."/>
            <person name="Detter J.C."/>
            <person name="Han C."/>
            <person name="Larimer F."/>
            <person name="Land M."/>
            <person name="Hauser L."/>
            <person name="Kyrpides N."/>
            <person name="Ovchinnikova G."/>
            <person name="Beliaev A.S."/>
            <person name="Richardson P."/>
        </authorList>
    </citation>
    <scope>NUCLEOTIDE SEQUENCE</scope>
    <source>
        <strain evidence="2">2CP-1</strain>
    </source>
</reference>
<feature type="region of interest" description="Disordered" evidence="1">
    <location>
        <begin position="120"/>
        <end position="314"/>
    </location>
</feature>
<gene>
    <name evidence="2" type="ordered locus">A2cp1_0789</name>
</gene>
<evidence type="ECO:0000313" key="2">
    <source>
        <dbReference type="EMBL" id="ACL64142.1"/>
    </source>
</evidence>
<feature type="compositionally biased region" description="Basic residues" evidence="1">
    <location>
        <begin position="79"/>
        <end position="95"/>
    </location>
</feature>
<dbReference type="EMBL" id="CP001359">
    <property type="protein sequence ID" value="ACL64142.1"/>
    <property type="molecule type" value="Genomic_DNA"/>
</dbReference>
<protein>
    <submittedName>
        <fullName evidence="2">Uncharacterized protein</fullName>
    </submittedName>
</protein>
<evidence type="ECO:0000256" key="1">
    <source>
        <dbReference type="SAM" id="MobiDB-lite"/>
    </source>
</evidence>
<accession>B8JDP7</accession>
<keyword evidence="3" id="KW-1185">Reference proteome</keyword>
<proteinExistence type="predicted"/>
<name>B8JDP7_ANAD2</name>
<dbReference type="HOGENOM" id="CLU_741125_0_0_7"/>
<dbReference type="AntiFam" id="ANF00057">
    <property type="entry name" value="Translation of E. coli type CRISPR repeat"/>
</dbReference>